<evidence type="ECO:0000313" key="4">
    <source>
        <dbReference type="Proteomes" id="UP001238450"/>
    </source>
</evidence>
<dbReference type="EC" id="3.6.1.66" evidence="3"/>
<sequence length="192" mass="21957">MKIYFATMNESKLHEARQVLEPIGYQVLGLEVNYIEPDEGTVQEIAMQKLEQVLQVHPELQRVMVDDAGIFFQAYPLFPGVLAKRVFQRIGYRGIEKLLADEDRSAQFEGAIALYWHGQKKIFSGMTKGTIIEGIPAIDSLTNVGFPYDPLFVPEGGNQVLADMDIEKRLSFSYRRKVLDKMALWMKKNVRD</sequence>
<dbReference type="PANTHER" id="PTHR11067">
    <property type="entry name" value="INOSINE TRIPHOSPHATE PYROPHOSPHATASE/HAM1 PROTEIN"/>
    <property type="match status" value="1"/>
</dbReference>
<reference evidence="3 4" key="1">
    <citation type="submission" date="2023-07" db="EMBL/GenBank/DDBJ databases">
        <title>Genomic Encyclopedia of Type Strains, Phase IV (KMG-IV): sequencing the most valuable type-strain genomes for metagenomic binning, comparative biology and taxonomic classification.</title>
        <authorList>
            <person name="Goeker M."/>
        </authorList>
    </citation>
    <scope>NUCLEOTIDE SEQUENCE [LARGE SCALE GENOMIC DNA]</scope>
    <source>
        <strain evidence="3 4">DSM 46876</strain>
    </source>
</reference>
<name>A0AAJ1WSG9_9BACL</name>
<dbReference type="InterPro" id="IPR002637">
    <property type="entry name" value="RdgB/HAM1"/>
</dbReference>
<dbReference type="PANTHER" id="PTHR11067:SF9">
    <property type="entry name" value="INOSINE TRIPHOSPHATE PYROPHOSPHATASE"/>
    <property type="match status" value="1"/>
</dbReference>
<dbReference type="Gene3D" id="3.90.950.10">
    <property type="match status" value="1"/>
</dbReference>
<evidence type="ECO:0000313" key="3">
    <source>
        <dbReference type="EMBL" id="MDQ0415946.1"/>
    </source>
</evidence>
<dbReference type="GO" id="GO:0036220">
    <property type="term" value="F:ITP diphosphatase activity"/>
    <property type="evidence" value="ECO:0007669"/>
    <property type="project" value="UniProtKB-EC"/>
</dbReference>
<dbReference type="SUPFAM" id="SSF52972">
    <property type="entry name" value="ITPase-like"/>
    <property type="match status" value="1"/>
</dbReference>
<organism evidence="3 4">
    <name type="scientific">Croceifilum oryzae</name>
    <dbReference type="NCBI Taxonomy" id="1553429"/>
    <lineage>
        <taxon>Bacteria</taxon>
        <taxon>Bacillati</taxon>
        <taxon>Bacillota</taxon>
        <taxon>Bacilli</taxon>
        <taxon>Bacillales</taxon>
        <taxon>Thermoactinomycetaceae</taxon>
        <taxon>Croceifilum</taxon>
    </lineage>
</organism>
<dbReference type="AlphaFoldDB" id="A0AAJ1WSG9"/>
<dbReference type="CDD" id="cd00515">
    <property type="entry name" value="HAM1"/>
    <property type="match status" value="1"/>
</dbReference>
<dbReference type="Proteomes" id="UP001238450">
    <property type="component" value="Unassembled WGS sequence"/>
</dbReference>
<keyword evidence="2 3" id="KW-0378">Hydrolase</keyword>
<dbReference type="GO" id="GO:0005737">
    <property type="term" value="C:cytoplasm"/>
    <property type="evidence" value="ECO:0007669"/>
    <property type="project" value="TreeGrafter"/>
</dbReference>
<dbReference type="InterPro" id="IPR029001">
    <property type="entry name" value="ITPase-like_fam"/>
</dbReference>
<protein>
    <submittedName>
        <fullName evidence="3">XTP/dITP diphosphohydrolase</fullName>
        <ecNumber evidence="3">3.6.1.66</ecNumber>
    </submittedName>
</protein>
<keyword evidence="4" id="KW-1185">Reference proteome</keyword>
<dbReference type="Pfam" id="PF01725">
    <property type="entry name" value="Ham1p_like"/>
    <property type="match status" value="1"/>
</dbReference>
<proteinExistence type="inferred from homology"/>
<dbReference type="RefSeq" id="WP_307249950.1">
    <property type="nucleotide sequence ID" value="NZ_JAUSUV010000001.1"/>
</dbReference>
<accession>A0AAJ1WSG9</accession>
<evidence type="ECO:0000256" key="1">
    <source>
        <dbReference type="ARBA" id="ARBA00008023"/>
    </source>
</evidence>
<comment type="caution">
    <text evidence="3">The sequence shown here is derived from an EMBL/GenBank/DDBJ whole genome shotgun (WGS) entry which is preliminary data.</text>
</comment>
<comment type="similarity">
    <text evidence="1">Belongs to the HAM1 NTPase family.</text>
</comment>
<dbReference type="EMBL" id="JAUSUV010000001">
    <property type="protein sequence ID" value="MDQ0415946.1"/>
    <property type="molecule type" value="Genomic_DNA"/>
</dbReference>
<dbReference type="GO" id="GO:0009143">
    <property type="term" value="P:nucleoside triphosphate catabolic process"/>
    <property type="evidence" value="ECO:0007669"/>
    <property type="project" value="InterPro"/>
</dbReference>
<gene>
    <name evidence="3" type="ORF">J2Z48_000104</name>
</gene>
<evidence type="ECO:0000256" key="2">
    <source>
        <dbReference type="ARBA" id="ARBA00022801"/>
    </source>
</evidence>